<comment type="caution">
    <text evidence="6">The sequence shown here is derived from an EMBL/GenBank/DDBJ whole genome shotgun (WGS) entry which is preliminary data.</text>
</comment>
<protein>
    <recommendedName>
        <fullName evidence="5">DNA methylase N-4/N-6 domain-containing protein</fullName>
    </recommendedName>
</protein>
<keyword evidence="2" id="KW-0489">Methyltransferase</keyword>
<evidence type="ECO:0000259" key="5">
    <source>
        <dbReference type="Pfam" id="PF01555"/>
    </source>
</evidence>
<feature type="domain" description="DNA methylase N-4/N-6" evidence="5">
    <location>
        <begin position="25"/>
        <end position="217"/>
    </location>
</feature>
<sequence>MSETRIQVHQSDAIDLCEKQQDGTVDVIITDPPYWTLDRWRNVGTTTRLGGHRSKDKQRPEMFFKTIDQDYLWRTFLEFDRILKLDGHLYMFCDDRVAPILLRWIREVKDEHRFGDAHLLIWDKVNMGMGYHYRRAYECIVFAWRELRDGVRGFKPRRLRDLGKPDIIRGIKRIARSKDSYPTEKPPALIHYLVSQSARVGDTLFDPFAGSGVLGAATPLDYEARIILGDKSPLAIEHMKQRLAGSELFDINADFFVPEVEATAGPRR</sequence>
<evidence type="ECO:0000256" key="3">
    <source>
        <dbReference type="ARBA" id="ARBA00022679"/>
    </source>
</evidence>
<organism evidence="6">
    <name type="scientific">marine sediment metagenome</name>
    <dbReference type="NCBI Taxonomy" id="412755"/>
    <lineage>
        <taxon>unclassified sequences</taxon>
        <taxon>metagenomes</taxon>
        <taxon>ecological metagenomes</taxon>
    </lineage>
</organism>
<dbReference type="PRINTS" id="PR00506">
    <property type="entry name" value="D21N6MTFRASE"/>
</dbReference>
<dbReference type="InterPro" id="IPR002295">
    <property type="entry name" value="N4/N6-MTase_EcoPI_Mod-like"/>
</dbReference>
<proteinExistence type="inferred from homology"/>
<dbReference type="GO" id="GO:0032259">
    <property type="term" value="P:methylation"/>
    <property type="evidence" value="ECO:0007669"/>
    <property type="project" value="UniProtKB-KW"/>
</dbReference>
<reference evidence="6" key="1">
    <citation type="journal article" date="2015" name="Nature">
        <title>Complex archaea that bridge the gap between prokaryotes and eukaryotes.</title>
        <authorList>
            <person name="Spang A."/>
            <person name="Saw J.H."/>
            <person name="Jorgensen S.L."/>
            <person name="Zaremba-Niedzwiedzka K."/>
            <person name="Martijn J."/>
            <person name="Lind A.E."/>
            <person name="van Eijk R."/>
            <person name="Schleper C."/>
            <person name="Guy L."/>
            <person name="Ettema T.J."/>
        </authorList>
    </citation>
    <scope>NUCLEOTIDE SEQUENCE</scope>
</reference>
<comment type="similarity">
    <text evidence="1">Belongs to the N(4)/N(6)-methyltransferase family.</text>
</comment>
<dbReference type="AlphaFoldDB" id="A0A0F9J408"/>
<keyword evidence="3" id="KW-0808">Transferase</keyword>
<keyword evidence="4" id="KW-0949">S-adenosyl-L-methionine</keyword>
<evidence type="ECO:0000256" key="1">
    <source>
        <dbReference type="ARBA" id="ARBA00006594"/>
    </source>
</evidence>
<dbReference type="InterPro" id="IPR029063">
    <property type="entry name" value="SAM-dependent_MTases_sf"/>
</dbReference>
<dbReference type="Gene3D" id="3.40.50.150">
    <property type="entry name" value="Vaccinia Virus protein VP39"/>
    <property type="match status" value="1"/>
</dbReference>
<accession>A0A0F9J408</accession>
<dbReference type="InterPro" id="IPR002941">
    <property type="entry name" value="DNA_methylase_N4/N6"/>
</dbReference>
<dbReference type="Pfam" id="PF01555">
    <property type="entry name" value="N6_N4_Mtase"/>
    <property type="match status" value="1"/>
</dbReference>
<dbReference type="GO" id="GO:0008170">
    <property type="term" value="F:N-methyltransferase activity"/>
    <property type="evidence" value="ECO:0007669"/>
    <property type="project" value="InterPro"/>
</dbReference>
<evidence type="ECO:0000256" key="4">
    <source>
        <dbReference type="ARBA" id="ARBA00022691"/>
    </source>
</evidence>
<gene>
    <name evidence="6" type="ORF">LCGC14_1501450</name>
</gene>
<evidence type="ECO:0000256" key="2">
    <source>
        <dbReference type="ARBA" id="ARBA00022603"/>
    </source>
</evidence>
<dbReference type="PROSITE" id="PS00092">
    <property type="entry name" value="N6_MTASE"/>
    <property type="match status" value="1"/>
</dbReference>
<name>A0A0F9J408_9ZZZZ</name>
<dbReference type="GO" id="GO:0003677">
    <property type="term" value="F:DNA binding"/>
    <property type="evidence" value="ECO:0007669"/>
    <property type="project" value="InterPro"/>
</dbReference>
<dbReference type="EMBL" id="LAZR01010900">
    <property type="protein sequence ID" value="KKM64434.1"/>
    <property type="molecule type" value="Genomic_DNA"/>
</dbReference>
<dbReference type="SUPFAM" id="SSF53335">
    <property type="entry name" value="S-adenosyl-L-methionine-dependent methyltransferases"/>
    <property type="match status" value="1"/>
</dbReference>
<evidence type="ECO:0000313" key="6">
    <source>
        <dbReference type="EMBL" id="KKM64434.1"/>
    </source>
</evidence>
<dbReference type="InterPro" id="IPR002052">
    <property type="entry name" value="DNA_methylase_N6_adenine_CS"/>
</dbReference>